<dbReference type="InterPro" id="IPR006935">
    <property type="entry name" value="Helicase/UvrB_N"/>
</dbReference>
<dbReference type="AlphaFoldDB" id="A0A378Q0G9"/>
<dbReference type="Pfam" id="PF00271">
    <property type="entry name" value="Helicase_C"/>
    <property type="match status" value="1"/>
</dbReference>
<dbReference type="RefSeq" id="WP_067059234.1">
    <property type="nucleotide sequence ID" value="NZ_MXAO01000064.1"/>
</dbReference>
<dbReference type="Gene3D" id="3.40.50.300">
    <property type="entry name" value="P-loop containing nucleotide triphosphate hydrolases"/>
    <property type="match status" value="2"/>
</dbReference>
<dbReference type="EMBL" id="UGQA01000001">
    <property type="protein sequence ID" value="STY94310.1"/>
    <property type="molecule type" value="Genomic_DNA"/>
</dbReference>
<dbReference type="SMART" id="SM00490">
    <property type="entry name" value="HELICc"/>
    <property type="match status" value="1"/>
</dbReference>
<dbReference type="PROSITE" id="PS51194">
    <property type="entry name" value="HELICASE_CTER"/>
    <property type="match status" value="1"/>
</dbReference>
<dbReference type="SMART" id="SM00487">
    <property type="entry name" value="DEXDc"/>
    <property type="match status" value="1"/>
</dbReference>
<evidence type="ECO:0000256" key="4">
    <source>
        <dbReference type="ARBA" id="ARBA00022840"/>
    </source>
</evidence>
<gene>
    <name evidence="7" type="ORF">NCTC11091_00070</name>
</gene>
<feature type="domain" description="Helicase ATP-binding" evidence="5">
    <location>
        <begin position="282"/>
        <end position="454"/>
    </location>
</feature>
<reference evidence="7 8" key="1">
    <citation type="submission" date="2018-06" db="EMBL/GenBank/DDBJ databases">
        <authorList>
            <consortium name="Pathogen Informatics"/>
            <person name="Doyle S."/>
        </authorList>
    </citation>
    <scope>NUCLEOTIDE SEQUENCE [LARGE SCALE GENOMIC DNA]</scope>
    <source>
        <strain evidence="7 8">NCTC11091</strain>
    </source>
</reference>
<dbReference type="InterPro" id="IPR014001">
    <property type="entry name" value="Helicase_ATP-bd"/>
</dbReference>
<dbReference type="CDD" id="cd09179">
    <property type="entry name" value="PLDc_N_DEXD_a"/>
    <property type="match status" value="1"/>
</dbReference>
<dbReference type="GO" id="GO:0005524">
    <property type="term" value="F:ATP binding"/>
    <property type="evidence" value="ECO:0007669"/>
    <property type="project" value="UniProtKB-KW"/>
</dbReference>
<organism evidence="7 8">
    <name type="scientific">Faucicola atlantae</name>
    <dbReference type="NCBI Taxonomy" id="34059"/>
    <lineage>
        <taxon>Bacteria</taxon>
        <taxon>Pseudomonadati</taxon>
        <taxon>Pseudomonadota</taxon>
        <taxon>Gammaproteobacteria</taxon>
        <taxon>Moraxellales</taxon>
        <taxon>Moraxellaceae</taxon>
        <taxon>Faucicola</taxon>
    </lineage>
</organism>
<dbReference type="PANTHER" id="PTHR11274:SF0">
    <property type="entry name" value="GENERAL TRANSCRIPTION AND DNA REPAIR FACTOR IIH HELICASE SUBUNIT XPB"/>
    <property type="match status" value="1"/>
</dbReference>
<evidence type="ECO:0000256" key="2">
    <source>
        <dbReference type="ARBA" id="ARBA00022801"/>
    </source>
</evidence>
<keyword evidence="4" id="KW-0067">ATP-binding</keyword>
<dbReference type="InterPro" id="IPR027417">
    <property type="entry name" value="P-loop_NTPase"/>
</dbReference>
<dbReference type="PANTHER" id="PTHR11274">
    <property type="entry name" value="RAD25/XP-B DNA REPAIR HELICASE"/>
    <property type="match status" value="1"/>
</dbReference>
<dbReference type="GO" id="GO:0003677">
    <property type="term" value="F:DNA binding"/>
    <property type="evidence" value="ECO:0007669"/>
    <property type="project" value="InterPro"/>
</dbReference>
<feature type="domain" description="Helicase C-terminal" evidence="6">
    <location>
        <begin position="546"/>
        <end position="713"/>
    </location>
</feature>
<sequence>MDIPFNELRIKSVYRTGEDNLFFDFYRPVLEQSVRYDRAVGFFSSEILAINLKGLSQLVKNNGKMRLIIGEPLKKEEYDAIKNESEEELATRIDSYIDRLLAMIAEEEKTNRLKVLAYLVSSQLLEIKFAIRRKGMFHEKIGIVYDSYNNCIAFQGSANETPSALFEDLNAESISVYKSWQPEIFQEYGQNYVNAFESLWNGNQPNTKVLNVLSTQYDRISAYVKENLTNGGSRFNFEKILMELEDELEYSFDEPQQKYPTVPTSINNVPFEIREHQKAALQSWKANQFTGILQHATGSGKTITSIYALTKIFEAKHNRNGSLVTIISVPYIELAKQWVVELEKFNIKPIECFESKTKWHTKLTRNLELLRNKKIDFMCLLVVNKTLVSKPFQELIAKIPTNDLMFIGDECHRHASENTNKSLPNAYFKLGLSATPFNDDEDEFETENLFPNIAKERILSYYQTIVHQYSLENAIHDDVLTPYDYHIIPIFLTENEQLTYDELSQKINDVIINSGGKLSREEQERLMIYSSERSRLLGRAENKLVELRRLTKDIPQENRPYSLFYTGEGKTENEDSTVINEVSKVLSQNGWRTSQFIGSTPPSVRKEILDNFKLGIVDALVAMKVLDEGIDVPACRTAYILASSKNPRQYVQRRGRVLRKFSGKEKAIIYDFVVLPNPEIHSDFAKKLKSSELERIRDFALLARNKTEIESILDKMEMNDG</sequence>
<dbReference type="PROSITE" id="PS51192">
    <property type="entry name" value="HELICASE_ATP_BIND_1"/>
    <property type="match status" value="1"/>
</dbReference>
<protein>
    <submittedName>
        <fullName evidence="7">Predicted HKD family nuclease</fullName>
    </submittedName>
</protein>
<evidence type="ECO:0000259" key="6">
    <source>
        <dbReference type="PROSITE" id="PS51194"/>
    </source>
</evidence>
<keyword evidence="3" id="KW-0347">Helicase</keyword>
<dbReference type="InterPro" id="IPR001650">
    <property type="entry name" value="Helicase_C-like"/>
</dbReference>
<accession>A0A378Q0G9</accession>
<proteinExistence type="predicted"/>
<evidence type="ECO:0000256" key="3">
    <source>
        <dbReference type="ARBA" id="ARBA00022806"/>
    </source>
</evidence>
<evidence type="ECO:0000313" key="7">
    <source>
        <dbReference type="EMBL" id="STY94310.1"/>
    </source>
</evidence>
<evidence type="ECO:0000256" key="1">
    <source>
        <dbReference type="ARBA" id="ARBA00022741"/>
    </source>
</evidence>
<name>A0A378Q0G9_9GAMM</name>
<keyword evidence="2" id="KW-0378">Hydrolase</keyword>
<dbReference type="GO" id="GO:0004386">
    <property type="term" value="F:helicase activity"/>
    <property type="evidence" value="ECO:0007669"/>
    <property type="project" value="UniProtKB-KW"/>
</dbReference>
<evidence type="ECO:0000259" key="5">
    <source>
        <dbReference type="PROSITE" id="PS51192"/>
    </source>
</evidence>
<dbReference type="GO" id="GO:0016787">
    <property type="term" value="F:hydrolase activity"/>
    <property type="evidence" value="ECO:0007669"/>
    <property type="project" value="UniProtKB-KW"/>
</dbReference>
<dbReference type="Proteomes" id="UP000255193">
    <property type="component" value="Unassembled WGS sequence"/>
</dbReference>
<dbReference type="InterPro" id="IPR050615">
    <property type="entry name" value="ATP-dep_DNA_Helicase"/>
</dbReference>
<dbReference type="Pfam" id="PF04851">
    <property type="entry name" value="ResIII"/>
    <property type="match status" value="1"/>
</dbReference>
<keyword evidence="1" id="KW-0547">Nucleotide-binding</keyword>
<evidence type="ECO:0000313" key="8">
    <source>
        <dbReference type="Proteomes" id="UP000255193"/>
    </source>
</evidence>
<dbReference type="SUPFAM" id="SSF52540">
    <property type="entry name" value="P-loop containing nucleoside triphosphate hydrolases"/>
    <property type="match status" value="2"/>
</dbReference>
<dbReference type="Gene3D" id="3.30.870.10">
    <property type="entry name" value="Endonuclease Chain A"/>
    <property type="match status" value="1"/>
</dbReference>